<keyword evidence="1" id="KW-0472">Membrane</keyword>
<dbReference type="OrthoDB" id="3363151at2759"/>
<feature type="transmembrane region" description="Helical" evidence="1">
    <location>
        <begin position="429"/>
        <end position="450"/>
    </location>
</feature>
<feature type="transmembrane region" description="Helical" evidence="1">
    <location>
        <begin position="364"/>
        <end position="385"/>
    </location>
</feature>
<dbReference type="Proteomes" id="UP000481288">
    <property type="component" value="Unassembled WGS sequence"/>
</dbReference>
<feature type="transmembrane region" description="Helical" evidence="1">
    <location>
        <begin position="47"/>
        <end position="75"/>
    </location>
</feature>
<feature type="transmembrane region" description="Helical" evidence="1">
    <location>
        <begin position="213"/>
        <end position="232"/>
    </location>
</feature>
<feature type="transmembrane region" description="Helical" evidence="1">
    <location>
        <begin position="96"/>
        <end position="115"/>
    </location>
</feature>
<feature type="transmembrane region" description="Helical" evidence="1">
    <location>
        <begin position="135"/>
        <end position="153"/>
    </location>
</feature>
<accession>A0A7D8YM12</accession>
<name>A0A7D8YM12_9HELO</name>
<feature type="transmembrane region" description="Helical" evidence="1">
    <location>
        <begin position="244"/>
        <end position="267"/>
    </location>
</feature>
<feature type="non-terminal residue" evidence="2">
    <location>
        <position position="1"/>
    </location>
</feature>
<dbReference type="AlphaFoldDB" id="A0A7D8YM12"/>
<organism evidence="2 3">
    <name type="scientific">Lachnellula cervina</name>
    <dbReference type="NCBI Taxonomy" id="1316786"/>
    <lineage>
        <taxon>Eukaryota</taxon>
        <taxon>Fungi</taxon>
        <taxon>Dikarya</taxon>
        <taxon>Ascomycota</taxon>
        <taxon>Pezizomycotina</taxon>
        <taxon>Leotiomycetes</taxon>
        <taxon>Helotiales</taxon>
        <taxon>Lachnaceae</taxon>
        <taxon>Lachnellula</taxon>
    </lineage>
</organism>
<evidence type="ECO:0000313" key="2">
    <source>
        <dbReference type="EMBL" id="TVY52151.1"/>
    </source>
</evidence>
<evidence type="ECO:0000256" key="1">
    <source>
        <dbReference type="SAM" id="Phobius"/>
    </source>
</evidence>
<feature type="transmembrane region" description="Helical" evidence="1">
    <location>
        <begin position="307"/>
        <end position="328"/>
    </location>
</feature>
<feature type="transmembrane region" description="Helical" evidence="1">
    <location>
        <begin position="174"/>
        <end position="193"/>
    </location>
</feature>
<protein>
    <recommendedName>
        <fullName evidence="4">Acyltransferase 3 domain-containing protein</fullName>
    </recommendedName>
</protein>
<evidence type="ECO:0000313" key="3">
    <source>
        <dbReference type="Proteomes" id="UP000481288"/>
    </source>
</evidence>
<evidence type="ECO:0008006" key="4">
    <source>
        <dbReference type="Google" id="ProtNLM"/>
    </source>
</evidence>
<gene>
    <name evidence="2" type="ORF">LCER1_G007657</name>
</gene>
<comment type="caution">
    <text evidence="2">The sequence shown here is derived from an EMBL/GenBank/DDBJ whole genome shotgun (WGS) entry which is preliminary data.</text>
</comment>
<keyword evidence="1" id="KW-1133">Transmembrane helix</keyword>
<feature type="transmembrane region" description="Helical" evidence="1">
    <location>
        <begin position="397"/>
        <end position="417"/>
    </location>
</feature>
<keyword evidence="1" id="KW-0812">Transmembrane</keyword>
<dbReference type="EMBL" id="QGMG01000667">
    <property type="protein sequence ID" value="TVY52151.1"/>
    <property type="molecule type" value="Genomic_DNA"/>
</dbReference>
<keyword evidence="3" id="KW-1185">Reference proteome</keyword>
<sequence length="470" mass="54158">SFLLLSFLSLLSSSFQNMENVKRIIQQTEKLKASPPTVYEQQYLLGFRGLLVIETFLHVFLQTFVPVAVAASANPDGHLYQEIIRKTLSVLFWNEYLLYGAIIFLSARSIAIPFIRSEAKDRSSRIARSVLCRNIALSLPVAVSLAICKLAFTQKNLNTVFQFRNSTGNKSMQVPYFIPNTLAYFNSVFNLFWTTHDWNVSSGSTAFPSQTLWMINAVYVQSYTVYMTMIIIPYTRKKWRVQTAFAFVITAWWVQSWAWYTISGLLFCDMVMNMDFQSCAQRGIPINIPHRRFQRSDGSPRPLRVPVWIPAGFCLVAGFFMQFAWVAWRPELFDKEYEYHSGLYYTAGLNLEYTTHHTFARDDVYLILIGFFTLLETYSVLQRIFQNRLLVYLGKRSLSYFLIQSIIIYTAGIKVFTQTRQYDGANFPSSTIAALVTCLVATIPAAELFYRLVELPSKVLAHRFFDVLVK</sequence>
<reference evidence="2 3" key="1">
    <citation type="submission" date="2018-05" db="EMBL/GenBank/DDBJ databases">
        <title>Whole genome sequencing for identification of molecular markers to develop diagnostic detection tools for the regulated plant pathogen Lachnellula willkommii.</title>
        <authorList>
            <person name="Giroux E."/>
            <person name="Bilodeau G."/>
        </authorList>
    </citation>
    <scope>NUCLEOTIDE SEQUENCE [LARGE SCALE GENOMIC DNA]</scope>
    <source>
        <strain evidence="2 3">CBS 625.97</strain>
    </source>
</reference>
<proteinExistence type="predicted"/>